<evidence type="ECO:0000313" key="2">
    <source>
        <dbReference type="Proteomes" id="UP000189857"/>
    </source>
</evidence>
<sequence>MSKLCGFVWCYGNKDFEVWETDAISAEDQAKIEEILSKYDTTGTSERTAWIREIKDLFCEEY</sequence>
<dbReference type="EMBL" id="FUXA01000025">
    <property type="protein sequence ID" value="SKA06325.1"/>
    <property type="molecule type" value="Genomic_DNA"/>
</dbReference>
<protein>
    <submittedName>
        <fullName evidence="1">Uncharacterized protein</fullName>
    </submittedName>
</protein>
<dbReference type="RefSeq" id="WP_078788264.1">
    <property type="nucleotide sequence ID" value="NZ_FMTO01000014.1"/>
</dbReference>
<dbReference type="Proteomes" id="UP000189857">
    <property type="component" value="Unassembled WGS sequence"/>
</dbReference>
<accession>A0A1T4QRJ6</accession>
<reference evidence="1 2" key="1">
    <citation type="submission" date="2017-02" db="EMBL/GenBank/DDBJ databases">
        <authorList>
            <person name="Peterson S.W."/>
        </authorList>
    </citation>
    <scope>NUCLEOTIDE SEQUENCE [LARGE SCALE GENOMIC DNA]</scope>
    <source>
        <strain evidence="1 2">ATCC 17233</strain>
    </source>
</reference>
<name>A0A1T4QRJ6_9FIRM</name>
<organism evidence="1 2">
    <name type="scientific">Eubacterium ruminantium</name>
    <dbReference type="NCBI Taxonomy" id="42322"/>
    <lineage>
        <taxon>Bacteria</taxon>
        <taxon>Bacillati</taxon>
        <taxon>Bacillota</taxon>
        <taxon>Clostridia</taxon>
        <taxon>Eubacteriales</taxon>
        <taxon>Eubacteriaceae</taxon>
        <taxon>Eubacterium</taxon>
    </lineage>
</organism>
<gene>
    <name evidence="1" type="ORF">SAMN02745110_02491</name>
</gene>
<dbReference type="AlphaFoldDB" id="A0A1T4QRJ6"/>
<keyword evidence="2" id="KW-1185">Reference proteome</keyword>
<evidence type="ECO:0000313" key="1">
    <source>
        <dbReference type="EMBL" id="SKA06325.1"/>
    </source>
</evidence>
<proteinExistence type="predicted"/>